<keyword evidence="2" id="KW-1185">Reference proteome</keyword>
<proteinExistence type="predicted"/>
<evidence type="ECO:0000313" key="2">
    <source>
        <dbReference type="Proteomes" id="UP001500449"/>
    </source>
</evidence>
<gene>
    <name evidence="1" type="ORF">GCM10009836_49970</name>
</gene>
<sequence>MLALATQHDAGFDDSAFTVSLRAVRRLPEAEFTAYGLSGSEAQALVGRMLAWAGTLDGRGKKGDVRS</sequence>
<evidence type="ECO:0000313" key="1">
    <source>
        <dbReference type="EMBL" id="GAA1863618.1"/>
    </source>
</evidence>
<protein>
    <submittedName>
        <fullName evidence="1">Uncharacterized protein</fullName>
    </submittedName>
</protein>
<organism evidence="1 2">
    <name type="scientific">Pseudonocardia ailaonensis</name>
    <dbReference type="NCBI Taxonomy" id="367279"/>
    <lineage>
        <taxon>Bacteria</taxon>
        <taxon>Bacillati</taxon>
        <taxon>Actinomycetota</taxon>
        <taxon>Actinomycetes</taxon>
        <taxon>Pseudonocardiales</taxon>
        <taxon>Pseudonocardiaceae</taxon>
        <taxon>Pseudonocardia</taxon>
    </lineage>
</organism>
<accession>A0ABN2NDR9</accession>
<comment type="caution">
    <text evidence="1">The sequence shown here is derived from an EMBL/GenBank/DDBJ whole genome shotgun (WGS) entry which is preliminary data.</text>
</comment>
<name>A0ABN2NDR9_9PSEU</name>
<dbReference type="Proteomes" id="UP001500449">
    <property type="component" value="Unassembled WGS sequence"/>
</dbReference>
<dbReference type="EMBL" id="BAAAQK010000018">
    <property type="protein sequence ID" value="GAA1863618.1"/>
    <property type="molecule type" value="Genomic_DNA"/>
</dbReference>
<reference evidence="1 2" key="1">
    <citation type="journal article" date="2019" name="Int. J. Syst. Evol. Microbiol.">
        <title>The Global Catalogue of Microorganisms (GCM) 10K type strain sequencing project: providing services to taxonomists for standard genome sequencing and annotation.</title>
        <authorList>
            <consortium name="The Broad Institute Genomics Platform"/>
            <consortium name="The Broad Institute Genome Sequencing Center for Infectious Disease"/>
            <person name="Wu L."/>
            <person name="Ma J."/>
        </authorList>
    </citation>
    <scope>NUCLEOTIDE SEQUENCE [LARGE SCALE GENOMIC DNA]</scope>
    <source>
        <strain evidence="1 2">JCM 16009</strain>
    </source>
</reference>